<feature type="compositionally biased region" description="Polar residues" evidence="2">
    <location>
        <begin position="230"/>
        <end position="247"/>
    </location>
</feature>
<keyword evidence="1" id="KW-0175">Coiled coil</keyword>
<dbReference type="Proteomes" id="UP001603857">
    <property type="component" value="Unassembled WGS sequence"/>
</dbReference>
<organism evidence="3 4">
    <name type="scientific">Flemingia macrophylla</name>
    <dbReference type="NCBI Taxonomy" id="520843"/>
    <lineage>
        <taxon>Eukaryota</taxon>
        <taxon>Viridiplantae</taxon>
        <taxon>Streptophyta</taxon>
        <taxon>Embryophyta</taxon>
        <taxon>Tracheophyta</taxon>
        <taxon>Spermatophyta</taxon>
        <taxon>Magnoliopsida</taxon>
        <taxon>eudicotyledons</taxon>
        <taxon>Gunneridae</taxon>
        <taxon>Pentapetalae</taxon>
        <taxon>rosids</taxon>
        <taxon>fabids</taxon>
        <taxon>Fabales</taxon>
        <taxon>Fabaceae</taxon>
        <taxon>Papilionoideae</taxon>
        <taxon>50 kb inversion clade</taxon>
        <taxon>NPAAA clade</taxon>
        <taxon>indigoferoid/millettioid clade</taxon>
        <taxon>Phaseoleae</taxon>
        <taxon>Flemingia</taxon>
    </lineage>
</organism>
<feature type="compositionally biased region" description="Polar residues" evidence="2">
    <location>
        <begin position="35"/>
        <end position="47"/>
    </location>
</feature>
<dbReference type="EMBL" id="JBGMDY010000009">
    <property type="protein sequence ID" value="KAL2322785.1"/>
    <property type="molecule type" value="Genomic_DNA"/>
</dbReference>
<evidence type="ECO:0000256" key="2">
    <source>
        <dbReference type="SAM" id="MobiDB-lite"/>
    </source>
</evidence>
<keyword evidence="4" id="KW-1185">Reference proteome</keyword>
<feature type="coiled-coil region" evidence="1">
    <location>
        <begin position="539"/>
        <end position="570"/>
    </location>
</feature>
<feature type="compositionally biased region" description="Polar residues" evidence="2">
    <location>
        <begin position="129"/>
        <end position="147"/>
    </location>
</feature>
<feature type="compositionally biased region" description="Low complexity" evidence="2">
    <location>
        <begin position="419"/>
        <end position="431"/>
    </location>
</feature>
<feature type="region of interest" description="Disordered" evidence="2">
    <location>
        <begin position="411"/>
        <end position="431"/>
    </location>
</feature>
<dbReference type="InterPro" id="IPR039266">
    <property type="entry name" value="EN-1/SPM"/>
</dbReference>
<gene>
    <name evidence="3" type="ORF">Fmac_027164</name>
</gene>
<dbReference type="AlphaFoldDB" id="A0ABD1LGX6"/>
<feature type="region of interest" description="Disordered" evidence="2">
    <location>
        <begin position="227"/>
        <end position="277"/>
    </location>
</feature>
<dbReference type="PANTHER" id="PTHR33157">
    <property type="entry name" value="AUTONOMOUS TRANSPOSABLE ELEMENT EN-1 MOSAIC PROTEIN-RELATED"/>
    <property type="match status" value="1"/>
</dbReference>
<sequence>MAPKRNRAMANEDQNKGKASLSHPAVQLARRLAQMNSHIPPSSSSHAVSRHIDPPAWTSEVISPPSIQGLHSVGTSQPSNLDAGHTLDRAPEKRSAIRRKFGKQEKMDIDQNNGKASECHPSVQHSRRPSTSQIPPCASSHANSRSTDPAARISDVMPPPSMNGIHSPCTSQPTNPYAGHTLNMASKKRSSVRRKSGMQKLLMADKDQNKGKGLKNRPLKHHTTHVAEMASQNPPCASQPTNSTEGAHSSARRSDETPPPSVEGVHSPCTSQPRNSDVGLTHRSFVALETEINDGKPILYLDGQGFLPSRPAANAIGDIIKSYFTDPWPSWKKIPSSTRDLWFKEFMGKFFVRPPDNSRAKKNFETRGQILLKNNLNKARTTMSKPDWIKDGVWEKLCEHWRSEGFKKKSIQAKTNRASNNGTSHTGGSITTSQHRANMMKETGNPPTPLQLFRRMHQRKDNTWVDRRSQHLNEVFTRTLKQSTKRALTEGKPPPSELDVWCDVARSKKGNIYGLGMQPKTTATFPCNHSSSSSIEWVKKQEFDELRKEMEEVRNERDKLEARFANTETLLEHNNALIRELMESMNTAIIEDSQDEDDEEY</sequence>
<comment type="caution">
    <text evidence="3">The sequence shown here is derived from an EMBL/GenBank/DDBJ whole genome shotgun (WGS) entry which is preliminary data.</text>
</comment>
<evidence type="ECO:0000313" key="4">
    <source>
        <dbReference type="Proteomes" id="UP001603857"/>
    </source>
</evidence>
<reference evidence="3 4" key="1">
    <citation type="submission" date="2024-08" db="EMBL/GenBank/DDBJ databases">
        <title>Insights into the chromosomal genome structure of Flemingia macrophylla.</title>
        <authorList>
            <person name="Ding Y."/>
            <person name="Zhao Y."/>
            <person name="Bi W."/>
            <person name="Wu M."/>
            <person name="Zhao G."/>
            <person name="Gong Y."/>
            <person name="Li W."/>
            <person name="Zhang P."/>
        </authorList>
    </citation>
    <scope>NUCLEOTIDE SEQUENCE [LARGE SCALE GENOMIC DNA]</scope>
    <source>
        <strain evidence="3">DYQJB</strain>
        <tissue evidence="3">Leaf</tissue>
    </source>
</reference>
<proteinExistence type="predicted"/>
<dbReference type="Pfam" id="PF03004">
    <property type="entry name" value="Transposase_24"/>
    <property type="match status" value="1"/>
</dbReference>
<feature type="compositionally biased region" description="Basic and acidic residues" evidence="2">
    <location>
        <begin position="85"/>
        <end position="95"/>
    </location>
</feature>
<dbReference type="PANTHER" id="PTHR33157:SF12">
    <property type="entry name" value="TRANSPOSASE TNP1_EN_SPM-LIKE DOMAIN-CONTAINING PROTEIN"/>
    <property type="match status" value="1"/>
</dbReference>
<dbReference type="InterPro" id="IPR004252">
    <property type="entry name" value="Probable_transposase_24"/>
</dbReference>
<evidence type="ECO:0000313" key="3">
    <source>
        <dbReference type="EMBL" id="KAL2322785.1"/>
    </source>
</evidence>
<feature type="region of interest" description="Disordered" evidence="2">
    <location>
        <begin position="1"/>
        <end position="23"/>
    </location>
</feature>
<evidence type="ECO:0000256" key="1">
    <source>
        <dbReference type="SAM" id="Coils"/>
    </source>
</evidence>
<protein>
    <recommendedName>
        <fullName evidence="5">Transposase</fullName>
    </recommendedName>
</protein>
<feature type="region of interest" description="Disordered" evidence="2">
    <location>
        <begin position="35"/>
        <end position="165"/>
    </location>
</feature>
<evidence type="ECO:0008006" key="5">
    <source>
        <dbReference type="Google" id="ProtNLM"/>
    </source>
</evidence>
<name>A0ABD1LGX6_9FABA</name>
<accession>A0ABD1LGX6</accession>